<keyword evidence="8" id="KW-0812">Transmembrane</keyword>
<comment type="caution">
    <text evidence="10">The sequence shown here is derived from an EMBL/GenBank/DDBJ whole genome shotgun (WGS) entry which is preliminary data.</text>
</comment>
<accession>A0ABD1MTK5</accession>
<comment type="catalytic activity">
    <reaction evidence="1">
        <text>S-ubiquitinyl-[E2 ubiquitin-conjugating enzyme]-L-cysteine + [acceptor protein]-L-lysine = [E2 ubiquitin-conjugating enzyme]-L-cysteine + N(6)-ubiquitinyl-[acceptor protein]-L-lysine.</text>
        <dbReference type="EC" id="2.3.2.27"/>
    </reaction>
</comment>
<dbReference type="PANTHER" id="PTHR22996:SF8">
    <property type="entry name" value="RING-TYPE E3 UBIQUITIN TRANSFERASE"/>
    <property type="match status" value="1"/>
</dbReference>
<feature type="transmembrane region" description="Helical" evidence="8">
    <location>
        <begin position="38"/>
        <end position="64"/>
    </location>
</feature>
<sequence length="165" mass="18666">MSGCVSAGNSRRYNPAIGMGNSWSDSNSNSDRNRVTSVLLLLSPMQLAFLFGLHPMPMPIFYFLRRTMQERALLGFFELDHLSRLSPEDDEFPLCICAETISNSALDATPHMQITQSFLEKSNVINPFSVKLVRQLLWINDVPYELRELYGMGSSTATDFDDNDF</sequence>
<organism evidence="10 11">
    <name type="scientific">Flemingia macrophylla</name>
    <dbReference type="NCBI Taxonomy" id="520843"/>
    <lineage>
        <taxon>Eukaryota</taxon>
        <taxon>Viridiplantae</taxon>
        <taxon>Streptophyta</taxon>
        <taxon>Embryophyta</taxon>
        <taxon>Tracheophyta</taxon>
        <taxon>Spermatophyta</taxon>
        <taxon>Magnoliopsida</taxon>
        <taxon>eudicotyledons</taxon>
        <taxon>Gunneridae</taxon>
        <taxon>Pentapetalae</taxon>
        <taxon>rosids</taxon>
        <taxon>fabids</taxon>
        <taxon>Fabales</taxon>
        <taxon>Fabaceae</taxon>
        <taxon>Papilionoideae</taxon>
        <taxon>50 kb inversion clade</taxon>
        <taxon>NPAAA clade</taxon>
        <taxon>indigoferoid/millettioid clade</taxon>
        <taxon>Phaseoleae</taxon>
        <taxon>Flemingia</taxon>
    </lineage>
</organism>
<gene>
    <name evidence="10" type="ORF">Fmac_013594</name>
</gene>
<keyword evidence="6" id="KW-0833">Ubl conjugation pathway</keyword>
<dbReference type="EC" id="2.3.2.27" evidence="2"/>
<feature type="domain" description="MGRN1/RNF157-like N-terminal" evidence="9">
    <location>
        <begin position="74"/>
        <end position="146"/>
    </location>
</feature>
<dbReference type="Pfam" id="PF26192">
    <property type="entry name" value="RNF157-like_N"/>
    <property type="match status" value="1"/>
</dbReference>
<keyword evidence="4" id="KW-0479">Metal-binding</keyword>
<evidence type="ECO:0000256" key="8">
    <source>
        <dbReference type="SAM" id="Phobius"/>
    </source>
</evidence>
<evidence type="ECO:0000256" key="2">
    <source>
        <dbReference type="ARBA" id="ARBA00012483"/>
    </source>
</evidence>
<keyword evidence="5" id="KW-0863">Zinc-finger</keyword>
<dbReference type="Proteomes" id="UP001603857">
    <property type="component" value="Unassembled WGS sequence"/>
</dbReference>
<keyword evidence="3" id="KW-0808">Transferase</keyword>
<dbReference type="GO" id="GO:0061630">
    <property type="term" value="F:ubiquitin protein ligase activity"/>
    <property type="evidence" value="ECO:0007669"/>
    <property type="project" value="UniProtKB-EC"/>
</dbReference>
<keyword evidence="7" id="KW-0862">Zinc</keyword>
<keyword evidence="8" id="KW-1133">Transmembrane helix</keyword>
<protein>
    <recommendedName>
        <fullName evidence="2">RING-type E3 ubiquitin transferase</fullName>
        <ecNumber evidence="2">2.3.2.27</ecNumber>
    </recommendedName>
</protein>
<evidence type="ECO:0000259" key="9">
    <source>
        <dbReference type="Pfam" id="PF26192"/>
    </source>
</evidence>
<proteinExistence type="predicted"/>
<evidence type="ECO:0000256" key="3">
    <source>
        <dbReference type="ARBA" id="ARBA00022679"/>
    </source>
</evidence>
<evidence type="ECO:0000256" key="5">
    <source>
        <dbReference type="ARBA" id="ARBA00022771"/>
    </source>
</evidence>
<dbReference type="EMBL" id="JBGMDY010000004">
    <property type="protein sequence ID" value="KAL2339148.1"/>
    <property type="molecule type" value="Genomic_DNA"/>
</dbReference>
<keyword evidence="8" id="KW-0472">Membrane</keyword>
<name>A0ABD1MTK5_9FABA</name>
<dbReference type="InterPro" id="IPR045194">
    <property type="entry name" value="MGRN1/RNF157-like"/>
</dbReference>
<evidence type="ECO:0000313" key="11">
    <source>
        <dbReference type="Proteomes" id="UP001603857"/>
    </source>
</evidence>
<dbReference type="PANTHER" id="PTHR22996">
    <property type="entry name" value="MAHOGUNIN"/>
    <property type="match status" value="1"/>
</dbReference>
<evidence type="ECO:0000313" key="10">
    <source>
        <dbReference type="EMBL" id="KAL2339148.1"/>
    </source>
</evidence>
<keyword evidence="11" id="KW-1185">Reference proteome</keyword>
<dbReference type="GO" id="GO:0008270">
    <property type="term" value="F:zinc ion binding"/>
    <property type="evidence" value="ECO:0007669"/>
    <property type="project" value="UniProtKB-KW"/>
</dbReference>
<reference evidence="10 11" key="1">
    <citation type="submission" date="2024-08" db="EMBL/GenBank/DDBJ databases">
        <title>Insights into the chromosomal genome structure of Flemingia macrophylla.</title>
        <authorList>
            <person name="Ding Y."/>
            <person name="Zhao Y."/>
            <person name="Bi W."/>
            <person name="Wu M."/>
            <person name="Zhao G."/>
            <person name="Gong Y."/>
            <person name="Li W."/>
            <person name="Zhang P."/>
        </authorList>
    </citation>
    <scope>NUCLEOTIDE SEQUENCE [LARGE SCALE GENOMIC DNA]</scope>
    <source>
        <strain evidence="10">DYQJB</strain>
        <tissue evidence="10">Leaf</tissue>
    </source>
</reference>
<dbReference type="InterPro" id="IPR058981">
    <property type="entry name" value="MGRN1/RNF157-like_N"/>
</dbReference>
<dbReference type="AlphaFoldDB" id="A0ABD1MTK5"/>
<evidence type="ECO:0000256" key="4">
    <source>
        <dbReference type="ARBA" id="ARBA00022723"/>
    </source>
</evidence>
<evidence type="ECO:0000256" key="6">
    <source>
        <dbReference type="ARBA" id="ARBA00022786"/>
    </source>
</evidence>
<evidence type="ECO:0000256" key="7">
    <source>
        <dbReference type="ARBA" id="ARBA00022833"/>
    </source>
</evidence>
<evidence type="ECO:0000256" key="1">
    <source>
        <dbReference type="ARBA" id="ARBA00000900"/>
    </source>
</evidence>